<evidence type="ECO:0000256" key="1">
    <source>
        <dbReference type="SAM" id="Phobius"/>
    </source>
</evidence>
<sequence>MALFGHVTLMLCFYVLYSRALRAPFERFMGTPSNATDWVWVYLKSLLVYVLVPYSCAELVLMALLDKAAWGNNRTIMLLPHFASLLSDRSINRLLKTVLKV</sequence>
<name>A0A2T5YT54_9BACT</name>
<evidence type="ECO:0000313" key="3">
    <source>
        <dbReference type="Proteomes" id="UP000244225"/>
    </source>
</evidence>
<keyword evidence="1" id="KW-0472">Membrane</keyword>
<evidence type="ECO:0000313" key="2">
    <source>
        <dbReference type="EMBL" id="PTX22461.1"/>
    </source>
</evidence>
<comment type="caution">
    <text evidence="2">The sequence shown here is derived from an EMBL/GenBank/DDBJ whole genome shotgun (WGS) entry which is preliminary data.</text>
</comment>
<keyword evidence="3" id="KW-1185">Reference proteome</keyword>
<dbReference type="AlphaFoldDB" id="A0A2T5YT54"/>
<dbReference type="EMBL" id="QBKI01000001">
    <property type="protein sequence ID" value="PTX22461.1"/>
    <property type="molecule type" value="Genomic_DNA"/>
</dbReference>
<keyword evidence="1" id="KW-0812">Transmembrane</keyword>
<reference evidence="2 3" key="1">
    <citation type="submission" date="2018-04" db="EMBL/GenBank/DDBJ databases">
        <title>Genomic Encyclopedia of Archaeal and Bacterial Type Strains, Phase II (KMG-II): from individual species to whole genera.</title>
        <authorList>
            <person name="Goeker M."/>
        </authorList>
    </citation>
    <scope>NUCLEOTIDE SEQUENCE [LARGE SCALE GENOMIC DNA]</scope>
    <source>
        <strain evidence="2 3">DSM 100162</strain>
    </source>
</reference>
<dbReference type="RefSeq" id="WP_146173490.1">
    <property type="nucleotide sequence ID" value="NZ_QBKI01000001.1"/>
</dbReference>
<keyword evidence="1" id="KW-1133">Transmembrane helix</keyword>
<feature type="transmembrane region" description="Helical" evidence="1">
    <location>
        <begin position="46"/>
        <end position="65"/>
    </location>
</feature>
<dbReference type="Proteomes" id="UP000244225">
    <property type="component" value="Unassembled WGS sequence"/>
</dbReference>
<dbReference type="OrthoDB" id="9966935at2"/>
<organism evidence="2 3">
    <name type="scientific">Pontibacter mucosus</name>
    <dbReference type="NCBI Taxonomy" id="1649266"/>
    <lineage>
        <taxon>Bacteria</taxon>
        <taxon>Pseudomonadati</taxon>
        <taxon>Bacteroidota</taxon>
        <taxon>Cytophagia</taxon>
        <taxon>Cytophagales</taxon>
        <taxon>Hymenobacteraceae</taxon>
        <taxon>Pontibacter</taxon>
    </lineage>
</organism>
<gene>
    <name evidence="2" type="ORF">C8N40_101285</name>
</gene>
<proteinExistence type="predicted"/>
<accession>A0A2T5YT54</accession>
<protein>
    <submittedName>
        <fullName evidence="2">Uncharacterized protein</fullName>
    </submittedName>
</protein>